<accession>A0ABR1IKZ6</accession>
<organism evidence="2 3">
    <name type="scientific">Marasmiellus scandens</name>
    <dbReference type="NCBI Taxonomy" id="2682957"/>
    <lineage>
        <taxon>Eukaryota</taxon>
        <taxon>Fungi</taxon>
        <taxon>Dikarya</taxon>
        <taxon>Basidiomycota</taxon>
        <taxon>Agaricomycotina</taxon>
        <taxon>Agaricomycetes</taxon>
        <taxon>Agaricomycetidae</taxon>
        <taxon>Agaricales</taxon>
        <taxon>Marasmiineae</taxon>
        <taxon>Omphalotaceae</taxon>
        <taxon>Marasmiellus</taxon>
    </lineage>
</organism>
<feature type="region of interest" description="Disordered" evidence="1">
    <location>
        <begin position="619"/>
        <end position="673"/>
    </location>
</feature>
<evidence type="ECO:0000313" key="2">
    <source>
        <dbReference type="EMBL" id="KAK7433622.1"/>
    </source>
</evidence>
<proteinExistence type="predicted"/>
<evidence type="ECO:0000256" key="1">
    <source>
        <dbReference type="SAM" id="MobiDB-lite"/>
    </source>
</evidence>
<reference evidence="2 3" key="1">
    <citation type="submission" date="2024-01" db="EMBL/GenBank/DDBJ databases">
        <title>A draft genome for the cacao thread blight pathogen Marasmiellus scandens.</title>
        <authorList>
            <person name="Baruah I.K."/>
            <person name="Leung J."/>
            <person name="Bukari Y."/>
            <person name="Amoako-Attah I."/>
            <person name="Meinhardt L.W."/>
            <person name="Bailey B.A."/>
            <person name="Cohen S.P."/>
        </authorList>
    </citation>
    <scope>NUCLEOTIDE SEQUENCE [LARGE SCALE GENOMIC DNA]</scope>
    <source>
        <strain evidence="2 3">GH-19</strain>
    </source>
</reference>
<dbReference type="EMBL" id="JBANRG010000147">
    <property type="protein sequence ID" value="KAK7433622.1"/>
    <property type="molecule type" value="Genomic_DNA"/>
</dbReference>
<feature type="compositionally biased region" description="Basic and acidic residues" evidence="1">
    <location>
        <begin position="649"/>
        <end position="659"/>
    </location>
</feature>
<name>A0ABR1IKZ6_9AGAR</name>
<comment type="caution">
    <text evidence="2">The sequence shown here is derived from an EMBL/GenBank/DDBJ whole genome shotgun (WGS) entry which is preliminary data.</text>
</comment>
<evidence type="ECO:0000313" key="3">
    <source>
        <dbReference type="Proteomes" id="UP001498398"/>
    </source>
</evidence>
<gene>
    <name evidence="2" type="ORF">VKT23_020671</name>
</gene>
<keyword evidence="3" id="KW-1185">Reference proteome</keyword>
<dbReference type="Proteomes" id="UP001498398">
    <property type="component" value="Unassembled WGS sequence"/>
</dbReference>
<protein>
    <recommendedName>
        <fullName evidence="4">RNA-dependent RNA polymerase</fullName>
    </recommendedName>
</protein>
<evidence type="ECO:0008006" key="4">
    <source>
        <dbReference type="Google" id="ProtNLM"/>
    </source>
</evidence>
<sequence length="848" mass="96454">MALYSDLPCQNYTIREFLVKAKHLNRSEDLAFFDFMLTGVLKQERHQAVIDVTPNVLPAGYSIGSVRDYDSFLGIHDEILVDGPLSVYPVSHPKSLLSTSVHIEYPVEPLGRKVPLHRIPNFELGYWGHRYMVNIFFPLLIDAEGINGPRLDKPQKMQFYDLGLRPAIAELLPDQLSDWPANYRAEMFRGKNPDGSFTAQTKIIPEREVPKLAFTIRKHLLCNGVEWGRELLFLHTIRGVKHATKHTSTDEGASDALRLFLEKATVDVTEGEWFVDVGVEFVSRNRDCLQWMTTGHTRVVRDTLQISEDKAIRITSLGSSKYQRDLASHLTHASGCRITPGLRAQGPFEAVYFQLYTTDKAATYAPHGRYHGKVLQMNKAMGPEQPAQFLDDLQNVYSAASEDIASNARVEVRVPYEHATSVLRNFDYHAIRQSLLAFHCSEWWGFRAYRVLAFKEILMRQASGPSALRVTPEALLLTAACVWLVNALHSRPEDGPASRSLARGVLPVSDADFDEIDHLTLFFEPSRTPTVDDDGETLGPGVPYIPFGCIFLRRLKLEVEVPRMRIGGPFLNQSAIRFFFGMTMEQIKVKYNKVALVPSAVIAQTRVIGNKAHSTATYFAPNAENRRKRSDLASQGHRLPPPPTDDGSDVEKDSDEEKGRKKKKRDDDVIMDDDDDVDTRLDRLWDQFIHDMTIKSPNQSSSTSPSYMKLTLQERQEVTEELYKKKRLSDIFLSCQYKVDRTDTEFSRAFKHLFPPPGKQFPEKLQNYPSCLYWRTWMHLANDSTPETAAAMHKELRKRVLGLFWIPHAGGDKMWQTKTYGAGFSRLPLRTQGPAPRIICRAVPEWEN</sequence>